<dbReference type="PANTHER" id="PTHR33219">
    <property type="entry name" value="YLMG HOMOLOG PROTEIN 2, CHLOROPLASTIC"/>
    <property type="match status" value="1"/>
</dbReference>
<sequence length="91" mass="10116">MSGMIANFINSLFRVMELAIIIECVLSWIVRDRNSGIMGVITSFTDPILKPFRMIQEKLLGNVPIDISPIFAFIALDLLKPIVISLVVGIL</sequence>
<organism evidence="3 4">
    <name type="scientific">Eubacterium multiforme</name>
    <dbReference type="NCBI Taxonomy" id="83339"/>
    <lineage>
        <taxon>Bacteria</taxon>
        <taxon>Bacillati</taxon>
        <taxon>Bacillota</taxon>
        <taxon>Clostridia</taxon>
        <taxon>Eubacteriales</taxon>
        <taxon>Eubacteriaceae</taxon>
        <taxon>Eubacterium</taxon>
    </lineage>
</organism>
<evidence type="ECO:0000313" key="3">
    <source>
        <dbReference type="EMBL" id="MDQ0149289.1"/>
    </source>
</evidence>
<keyword evidence="2" id="KW-0812">Transmembrane</keyword>
<proteinExistence type="inferred from homology"/>
<dbReference type="PANTHER" id="PTHR33219:SF14">
    <property type="entry name" value="PROTEIN COFACTOR ASSEMBLY OF COMPLEX C SUBUNIT B CCB3, CHLOROPLASTIC-RELATED"/>
    <property type="match status" value="1"/>
</dbReference>
<protein>
    <submittedName>
        <fullName evidence="3">YggT family protein</fullName>
    </submittedName>
</protein>
<evidence type="ECO:0000256" key="1">
    <source>
        <dbReference type="ARBA" id="ARBA00010894"/>
    </source>
</evidence>
<comment type="similarity">
    <text evidence="1">Belongs to the YggT family.</text>
</comment>
<gene>
    <name evidence="3" type="ORF">J2S18_001219</name>
</gene>
<comment type="caution">
    <text evidence="3">The sequence shown here is derived from an EMBL/GenBank/DDBJ whole genome shotgun (WGS) entry which is preliminary data.</text>
</comment>
<evidence type="ECO:0000256" key="2">
    <source>
        <dbReference type="SAM" id="Phobius"/>
    </source>
</evidence>
<reference evidence="3 4" key="1">
    <citation type="submission" date="2023-07" db="EMBL/GenBank/DDBJ databases">
        <title>Genomic Encyclopedia of Type Strains, Phase IV (KMG-IV): sequencing the most valuable type-strain genomes for metagenomic binning, comparative biology and taxonomic classification.</title>
        <authorList>
            <person name="Goeker M."/>
        </authorList>
    </citation>
    <scope>NUCLEOTIDE SEQUENCE [LARGE SCALE GENOMIC DNA]</scope>
    <source>
        <strain evidence="3 4">DSM 20694</strain>
    </source>
</reference>
<evidence type="ECO:0000313" key="4">
    <source>
        <dbReference type="Proteomes" id="UP001228504"/>
    </source>
</evidence>
<feature type="transmembrane region" description="Helical" evidence="2">
    <location>
        <begin position="70"/>
        <end position="90"/>
    </location>
</feature>
<dbReference type="Proteomes" id="UP001228504">
    <property type="component" value="Unassembled WGS sequence"/>
</dbReference>
<dbReference type="InterPro" id="IPR003425">
    <property type="entry name" value="CCB3/YggT"/>
</dbReference>
<keyword evidence="2" id="KW-1133">Transmembrane helix</keyword>
<name>A0ABT9USL5_9FIRM</name>
<keyword evidence="4" id="KW-1185">Reference proteome</keyword>
<feature type="transmembrane region" description="Helical" evidence="2">
    <location>
        <begin position="12"/>
        <end position="30"/>
    </location>
</feature>
<accession>A0ABT9USL5</accession>
<dbReference type="Pfam" id="PF02325">
    <property type="entry name" value="CCB3_YggT"/>
    <property type="match status" value="1"/>
</dbReference>
<dbReference type="EMBL" id="JAUSUF010000002">
    <property type="protein sequence ID" value="MDQ0149289.1"/>
    <property type="molecule type" value="Genomic_DNA"/>
</dbReference>
<keyword evidence="2" id="KW-0472">Membrane</keyword>
<dbReference type="RefSeq" id="WP_307484530.1">
    <property type="nucleotide sequence ID" value="NZ_JAUSUF010000002.1"/>
</dbReference>